<evidence type="ECO:0000256" key="1">
    <source>
        <dbReference type="ARBA" id="ARBA00001974"/>
    </source>
</evidence>
<dbReference type="SUPFAM" id="SSF51905">
    <property type="entry name" value="FAD/NAD(P)-binding domain"/>
    <property type="match status" value="1"/>
</dbReference>
<proteinExistence type="predicted"/>
<accession>A0AAU8ERJ8</accession>
<sequence length="299" mass="29596">MSAPAQFPSIATVTSTDPSSGPAADAATKILIAGAGPAAQALVAQLAAAQFAGTVTVLSSRDDAPDDLLELAALPFVSVRFGQPASHIDATAKVVTTADGMEFPYDELVIATGSAPVHSPVDGSGRCLNYSTIDDAAKIGHAVKEVTRVLGRRPLGILVGTGPAAGQAEAVLRARGVRPVRTTARPAAVVPTLAGSVLPAAGIVFEDGSRMNGDLVVLAEDRTPRDSLAAAAGVETAASGGVVVGRDFRSSVPGIWAIGDAAAFDGVRLGLLVASGSAAGVCAAELMAALSAGQLATAA</sequence>
<evidence type="ECO:0000256" key="2">
    <source>
        <dbReference type="ARBA" id="ARBA00022630"/>
    </source>
</evidence>
<evidence type="ECO:0000259" key="5">
    <source>
        <dbReference type="Pfam" id="PF07992"/>
    </source>
</evidence>
<keyword evidence="2" id="KW-0285">Flavoprotein</keyword>
<keyword evidence="3" id="KW-0274">FAD</keyword>
<organism evidence="6">
    <name type="scientific">Arthrobacter sp. K5</name>
    <dbReference type="NCBI Taxonomy" id="2839623"/>
    <lineage>
        <taxon>Bacteria</taxon>
        <taxon>Bacillati</taxon>
        <taxon>Actinomycetota</taxon>
        <taxon>Actinomycetes</taxon>
        <taxon>Micrococcales</taxon>
        <taxon>Micrococcaceae</taxon>
        <taxon>Arthrobacter</taxon>
    </lineage>
</organism>
<gene>
    <name evidence="6" type="ORF">ABRP34_21080</name>
</gene>
<name>A0AAU8ERJ8_9MICC</name>
<feature type="region of interest" description="Disordered" evidence="4">
    <location>
        <begin position="1"/>
        <end position="20"/>
    </location>
</feature>
<dbReference type="PANTHER" id="PTHR43429">
    <property type="entry name" value="PYRIDINE NUCLEOTIDE-DISULFIDE OXIDOREDUCTASE DOMAIN-CONTAINING"/>
    <property type="match status" value="1"/>
</dbReference>
<dbReference type="EMBL" id="CP159279">
    <property type="protein sequence ID" value="XCH11251.1"/>
    <property type="molecule type" value="Genomic_DNA"/>
</dbReference>
<dbReference type="InterPro" id="IPR050260">
    <property type="entry name" value="FAD-bd_OxRdtase"/>
</dbReference>
<dbReference type="InterPro" id="IPR023753">
    <property type="entry name" value="FAD/NAD-binding_dom"/>
</dbReference>
<feature type="domain" description="FAD/NAD(P)-binding" evidence="5">
    <location>
        <begin position="167"/>
        <end position="266"/>
    </location>
</feature>
<dbReference type="Gene3D" id="3.50.50.60">
    <property type="entry name" value="FAD/NAD(P)-binding domain"/>
    <property type="match status" value="2"/>
</dbReference>
<dbReference type="InterPro" id="IPR036188">
    <property type="entry name" value="FAD/NAD-bd_sf"/>
</dbReference>
<dbReference type="Pfam" id="PF07992">
    <property type="entry name" value="Pyr_redox_2"/>
    <property type="match status" value="1"/>
</dbReference>
<evidence type="ECO:0000256" key="4">
    <source>
        <dbReference type="SAM" id="MobiDB-lite"/>
    </source>
</evidence>
<protein>
    <submittedName>
        <fullName evidence="6">FAD-dependent oxidoreductase</fullName>
    </submittedName>
</protein>
<dbReference type="PANTHER" id="PTHR43429:SF3">
    <property type="entry name" value="NITRITE REDUCTASE [NAD(P)H]"/>
    <property type="match status" value="1"/>
</dbReference>
<dbReference type="RefSeq" id="WP_003801925.1">
    <property type="nucleotide sequence ID" value="NZ_CP159279.1"/>
</dbReference>
<reference evidence="6" key="1">
    <citation type="submission" date="2024-06" db="EMBL/GenBank/DDBJ databases">
        <title>Biodegradation of dimethachlon by Arthrobacter sp. K5: mechanistic insights and ecological implications.</title>
        <authorList>
            <person name="Hu S."/>
            <person name="Lu P."/>
        </authorList>
    </citation>
    <scope>NUCLEOTIDE SEQUENCE</scope>
    <source>
        <strain evidence="6">K5</strain>
    </source>
</reference>
<dbReference type="PRINTS" id="PR00368">
    <property type="entry name" value="FADPNR"/>
</dbReference>
<evidence type="ECO:0000256" key="3">
    <source>
        <dbReference type="ARBA" id="ARBA00022827"/>
    </source>
</evidence>
<dbReference type="AlphaFoldDB" id="A0AAU8ERJ8"/>
<dbReference type="GO" id="GO:0016491">
    <property type="term" value="F:oxidoreductase activity"/>
    <property type="evidence" value="ECO:0007669"/>
    <property type="project" value="InterPro"/>
</dbReference>
<feature type="compositionally biased region" description="Polar residues" evidence="4">
    <location>
        <begin position="9"/>
        <end position="19"/>
    </location>
</feature>
<evidence type="ECO:0000313" key="6">
    <source>
        <dbReference type="EMBL" id="XCH11251.1"/>
    </source>
</evidence>
<comment type="cofactor">
    <cofactor evidence="1">
        <name>FAD</name>
        <dbReference type="ChEBI" id="CHEBI:57692"/>
    </cofactor>
</comment>